<dbReference type="SUPFAM" id="SSF48208">
    <property type="entry name" value="Six-hairpin glycosidases"/>
    <property type="match status" value="1"/>
</dbReference>
<dbReference type="EC" id="3.2.1.3" evidence="3"/>
<dbReference type="GO" id="GO:0004339">
    <property type="term" value="F:glucan 1,4-alpha-glucosidase activity"/>
    <property type="evidence" value="ECO:0007669"/>
    <property type="project" value="UniProtKB-EC"/>
</dbReference>
<dbReference type="InterPro" id="IPR008928">
    <property type="entry name" value="6-hairpin_glycosidase_sf"/>
</dbReference>
<dbReference type="InterPro" id="IPR011613">
    <property type="entry name" value="GH15-like"/>
</dbReference>
<keyword evidence="4" id="KW-0378">Hydrolase</keyword>
<evidence type="ECO:0000256" key="4">
    <source>
        <dbReference type="ARBA" id="ARBA00022801"/>
    </source>
</evidence>
<dbReference type="GO" id="GO:0000324">
    <property type="term" value="C:fungal-type vacuole"/>
    <property type="evidence" value="ECO:0007669"/>
    <property type="project" value="TreeGrafter"/>
</dbReference>
<evidence type="ECO:0000256" key="6">
    <source>
        <dbReference type="ARBA" id="ARBA00023295"/>
    </source>
</evidence>
<name>A0A0H5C3I6_CYBJN</name>
<organism evidence="12 13">
    <name type="scientific">Cyberlindnera jadinii (strain ATCC 18201 / CBS 1600 / BCRC 20928 / JCM 3617 / NBRC 0987 / NRRL Y-1542)</name>
    <name type="common">Torula yeast</name>
    <name type="synonym">Candida utilis</name>
    <dbReference type="NCBI Taxonomy" id="983966"/>
    <lineage>
        <taxon>Eukaryota</taxon>
        <taxon>Fungi</taxon>
        <taxon>Dikarya</taxon>
        <taxon>Ascomycota</taxon>
        <taxon>Saccharomycotina</taxon>
        <taxon>Saccharomycetes</taxon>
        <taxon>Phaffomycetales</taxon>
        <taxon>Phaffomycetaceae</taxon>
        <taxon>Cyberlindnera</taxon>
    </lineage>
</organism>
<gene>
    <name evidence="12" type="primary">SGA1</name>
    <name evidence="12" type="ORF">BN1211_2822</name>
</gene>
<comment type="similarity">
    <text evidence="2">Belongs to the glycosyl hydrolase 15 family.</text>
</comment>
<evidence type="ECO:0000256" key="7">
    <source>
        <dbReference type="ARBA" id="ARBA00023326"/>
    </source>
</evidence>
<sequence>MLPATALLLLVLFVGSQWVITPVFKRLLPSIGITTVDSSITSQNSTLVITVENFNLASDLKLYHIHPYREISRHSFEKWVEEQVEISFDKILKNIGDHNWSEDLILDNVSEGAIIASPSRHQPDYFYQWIRDGAITINSVTNFLSDVDSFKNKSLQLTIENYLRNSHRLQRTDNPSGKYDGQLKNLGEPKFEVDSTPFWGNWGRPQNDGPSLRVIAVSNFIRSLERFNGALIQTHEFSDVEDLYHSIVKLDLQYICLYWKDKNFDLWEEVDSYHFFTSITQLKALKIGIELYEKFEDEDIEFGYSLRSTSDMLNDFIFNESGFVNDGVNHILETPSIVYKRSGLDAATLLGSLLTHDDDDDGCDNGYNVDQDPVPFDVTDRLVLNTLSEMVKAMKFLYPINKDRLDLNLGVALGRYPEDVYDGLGVSEGNPWFLCTLAASELMFKLIHRLSNARQDLIIDRGNHRFYFNHIVEIDEVFPYMTGAQKNYLDLQVIIPYNSLAFNQTIWNIFKYGDSFLDVVREHVSDEGSMSEQFNRYTGYMQGAEDLTWSYGSFWSTYRWRKRALAIIGDRLTKKVV</sequence>
<dbReference type="EMBL" id="CDQK01000003">
    <property type="protein sequence ID" value="CEP22456.1"/>
    <property type="molecule type" value="Genomic_DNA"/>
</dbReference>
<comment type="catalytic activity">
    <reaction evidence="1">
        <text>Hydrolysis of terminal (1-&gt;4)-linked alpha-D-glucose residues successively from non-reducing ends of the chains with release of beta-D-glucose.</text>
        <dbReference type="EC" id="3.2.1.3"/>
    </reaction>
</comment>
<evidence type="ECO:0000256" key="3">
    <source>
        <dbReference type="ARBA" id="ARBA00012593"/>
    </source>
</evidence>
<evidence type="ECO:0000256" key="10">
    <source>
        <dbReference type="SAM" id="SignalP"/>
    </source>
</evidence>
<reference evidence="13" key="1">
    <citation type="journal article" date="2015" name="J. Biotechnol.">
        <title>The structure of the Cyberlindnera jadinii genome and its relation to Candida utilis analyzed by the occurrence of single nucleotide polymorphisms.</title>
        <authorList>
            <person name="Rupp O."/>
            <person name="Brinkrolf K."/>
            <person name="Buerth C."/>
            <person name="Kunigo M."/>
            <person name="Schneider J."/>
            <person name="Jaenicke S."/>
            <person name="Goesmann A."/>
            <person name="Puehler A."/>
            <person name="Jaeger K.-E."/>
            <person name="Ernst J.F."/>
        </authorList>
    </citation>
    <scope>NUCLEOTIDE SEQUENCE [LARGE SCALE GENOMIC DNA]</scope>
    <source>
        <strain evidence="13">ATCC 18201 / CBS 1600 / BCRC 20928 / JCM 3617 / NBRC 0987 / NRRL Y-1542</strain>
    </source>
</reference>
<keyword evidence="5" id="KW-0119">Carbohydrate metabolism</keyword>
<feature type="domain" description="GH15-like" evidence="11">
    <location>
        <begin position="105"/>
        <end position="554"/>
    </location>
</feature>
<feature type="chain" id="PRO_5005216471" description="glucan 1,4-alpha-glucosidase" evidence="10">
    <location>
        <begin position="17"/>
        <end position="577"/>
    </location>
</feature>
<keyword evidence="6" id="KW-0326">Glycosidase</keyword>
<dbReference type="PANTHER" id="PTHR31616">
    <property type="entry name" value="TREHALASE"/>
    <property type="match status" value="1"/>
</dbReference>
<dbReference type="PRINTS" id="PR00736">
    <property type="entry name" value="GLHYDRLASE15"/>
</dbReference>
<keyword evidence="7" id="KW-0624">Polysaccharide degradation</keyword>
<keyword evidence="10" id="KW-0732">Signal</keyword>
<evidence type="ECO:0000256" key="8">
    <source>
        <dbReference type="ARBA" id="ARBA00033442"/>
    </source>
</evidence>
<dbReference type="Proteomes" id="UP000038830">
    <property type="component" value="Unassembled WGS sequence"/>
</dbReference>
<evidence type="ECO:0000256" key="5">
    <source>
        <dbReference type="ARBA" id="ARBA00023277"/>
    </source>
</evidence>
<dbReference type="Pfam" id="PF00723">
    <property type="entry name" value="Glyco_hydro_15"/>
    <property type="match status" value="1"/>
</dbReference>
<proteinExistence type="inferred from homology"/>
<dbReference type="InterPro" id="IPR000165">
    <property type="entry name" value="Glucoamylase"/>
</dbReference>
<dbReference type="Gene3D" id="1.50.10.10">
    <property type="match status" value="1"/>
</dbReference>
<evidence type="ECO:0000313" key="13">
    <source>
        <dbReference type="Proteomes" id="UP000038830"/>
    </source>
</evidence>
<evidence type="ECO:0000256" key="9">
    <source>
        <dbReference type="ARBA" id="ARBA00033473"/>
    </source>
</evidence>
<protein>
    <recommendedName>
        <fullName evidence="3">glucan 1,4-alpha-glucosidase</fullName>
        <ecNumber evidence="3">3.2.1.3</ecNumber>
    </recommendedName>
    <alternativeName>
        <fullName evidence="9">1,4-alpha-D-glucan glucohydrolase</fullName>
    </alternativeName>
    <alternativeName>
        <fullName evidence="8">Glucan 1,4-alpha-glucosidase</fullName>
    </alternativeName>
</protein>
<evidence type="ECO:0000256" key="2">
    <source>
        <dbReference type="ARBA" id="ARBA00006188"/>
    </source>
</evidence>
<dbReference type="AlphaFoldDB" id="A0A0H5C3I6"/>
<accession>A0A0H5C3I6</accession>
<evidence type="ECO:0000256" key="1">
    <source>
        <dbReference type="ARBA" id="ARBA00001863"/>
    </source>
</evidence>
<feature type="signal peptide" evidence="10">
    <location>
        <begin position="1"/>
        <end position="16"/>
    </location>
</feature>
<dbReference type="InterPro" id="IPR012341">
    <property type="entry name" value="6hp_glycosidase-like_sf"/>
</dbReference>
<dbReference type="GO" id="GO:0000272">
    <property type="term" value="P:polysaccharide catabolic process"/>
    <property type="evidence" value="ECO:0007669"/>
    <property type="project" value="UniProtKB-KW"/>
</dbReference>
<evidence type="ECO:0000313" key="12">
    <source>
        <dbReference type="EMBL" id="CEP22456.1"/>
    </source>
</evidence>
<dbReference type="PANTHER" id="PTHR31616:SF9">
    <property type="entry name" value="GLUCOAMYLASE, INTRACELLULAR SPORULATION-SPECIFIC"/>
    <property type="match status" value="1"/>
</dbReference>
<evidence type="ECO:0000259" key="11">
    <source>
        <dbReference type="Pfam" id="PF00723"/>
    </source>
</evidence>